<evidence type="ECO:0000256" key="2">
    <source>
        <dbReference type="ARBA" id="ARBA00022803"/>
    </source>
</evidence>
<feature type="repeat" description="TPR" evidence="3">
    <location>
        <begin position="106"/>
        <end position="139"/>
    </location>
</feature>
<evidence type="ECO:0000313" key="6">
    <source>
        <dbReference type="Proteomes" id="UP000501849"/>
    </source>
</evidence>
<dbReference type="PANTHER" id="PTHR44227:SF3">
    <property type="entry name" value="PROTEIN O-MANNOSYL-TRANSFERASE TMTC4"/>
    <property type="match status" value="1"/>
</dbReference>
<dbReference type="Gene3D" id="1.25.40.10">
    <property type="entry name" value="Tetratricopeptide repeat domain"/>
    <property type="match status" value="2"/>
</dbReference>
<sequence length="349" mass="38211">MTEADAAVPLAWAYMEANRYQRAEEVLRSALSTDPHHPRLLAALGLSEVNQGKFAAAEQTARAALSIAPQDEGAMLTYARALHGQHRIGEGLEVTREAVTLRPHSSSAHHWHAELLRAAGRLDEALTAVEEALRLDPHDVDTMVLRAGVLLANFDIESDQAVAGYRDALRVQPDHAGALHGLATVFAVRRQNWRAIYGFLDVGRLEPEEAELVRYNVGVVLTSVLRKSSWVVLVVAIAVVAARVQHTDGHSTTFARTVAGLGAAHLLLTHTRLRHHRLPRQTRKTIMRQRKLLALRSLMLYVGVVVGAQTALLGAMLLPTILALLLILAVPVVLVVATVTRERRPPDPR</sequence>
<reference evidence="5 6" key="1">
    <citation type="submission" date="2019-04" db="EMBL/GenBank/DDBJ databases">
        <title>Draft, Whole-Genome Sequence of the Anthracene-degrading Mycobacterium frederiksbergense LB501T, Isolated from a Polycyclic Aromatic Hydrocarbon (PAH)-Contaminated Soil.</title>
        <authorList>
            <person name="Augelletti F."/>
        </authorList>
    </citation>
    <scope>NUCLEOTIDE SEQUENCE [LARGE SCALE GENOMIC DNA]</scope>
    <source>
        <strain evidence="5 6">LB 501T</strain>
        <plasmid evidence="5 6">unnamed2</plasmid>
    </source>
</reference>
<evidence type="ECO:0000256" key="1">
    <source>
        <dbReference type="ARBA" id="ARBA00022737"/>
    </source>
</evidence>
<evidence type="ECO:0000313" key="5">
    <source>
        <dbReference type="EMBL" id="QIV79899.1"/>
    </source>
</evidence>
<evidence type="ECO:0000256" key="4">
    <source>
        <dbReference type="SAM" id="Phobius"/>
    </source>
</evidence>
<dbReference type="EMBL" id="CP038798">
    <property type="protein sequence ID" value="QIV79899.1"/>
    <property type="molecule type" value="Genomic_DNA"/>
</dbReference>
<proteinExistence type="predicted"/>
<keyword evidence="2 3" id="KW-0802">TPR repeat</keyword>
<gene>
    <name evidence="5" type="ORF">EXE63_02520</name>
</gene>
<feature type="transmembrane region" description="Helical" evidence="4">
    <location>
        <begin position="293"/>
        <end position="315"/>
    </location>
</feature>
<keyword evidence="4" id="KW-0812">Transmembrane</keyword>
<feature type="transmembrane region" description="Helical" evidence="4">
    <location>
        <begin position="224"/>
        <end position="242"/>
    </location>
</feature>
<feature type="transmembrane region" description="Helical" evidence="4">
    <location>
        <begin position="254"/>
        <end position="273"/>
    </location>
</feature>
<dbReference type="SUPFAM" id="SSF48452">
    <property type="entry name" value="TPR-like"/>
    <property type="match status" value="1"/>
</dbReference>
<organism evidence="5 6">
    <name type="scientific">Mycolicibacterium frederiksbergense</name>
    <dbReference type="NCBI Taxonomy" id="117567"/>
    <lineage>
        <taxon>Bacteria</taxon>
        <taxon>Bacillati</taxon>
        <taxon>Actinomycetota</taxon>
        <taxon>Actinomycetes</taxon>
        <taxon>Mycobacteriales</taxon>
        <taxon>Mycobacteriaceae</taxon>
        <taxon>Mycolicibacterium</taxon>
    </lineage>
</organism>
<keyword evidence="5" id="KW-0614">Plasmid</keyword>
<dbReference type="GO" id="GO:0000030">
    <property type="term" value="F:mannosyltransferase activity"/>
    <property type="evidence" value="ECO:0007669"/>
    <property type="project" value="TreeGrafter"/>
</dbReference>
<dbReference type="SMART" id="SM00028">
    <property type="entry name" value="TPR"/>
    <property type="match status" value="3"/>
</dbReference>
<geneLocation type="plasmid" evidence="5 6">
    <name>unnamed2</name>
</geneLocation>
<keyword evidence="4" id="KW-1133">Transmembrane helix</keyword>
<dbReference type="PROSITE" id="PS50005">
    <property type="entry name" value="TPR"/>
    <property type="match status" value="2"/>
</dbReference>
<feature type="transmembrane region" description="Helical" evidence="4">
    <location>
        <begin position="321"/>
        <end position="340"/>
    </location>
</feature>
<keyword evidence="6" id="KW-1185">Reference proteome</keyword>
<dbReference type="Proteomes" id="UP000501849">
    <property type="component" value="Plasmid unnamed2"/>
</dbReference>
<dbReference type="PANTHER" id="PTHR44227">
    <property type="match status" value="1"/>
</dbReference>
<feature type="repeat" description="TPR" evidence="3">
    <location>
        <begin position="4"/>
        <end position="37"/>
    </location>
</feature>
<evidence type="ECO:0000256" key="3">
    <source>
        <dbReference type="PROSITE-ProRule" id="PRU00339"/>
    </source>
</evidence>
<dbReference type="InterPro" id="IPR052346">
    <property type="entry name" value="O-mannosyl-transferase_TMTC"/>
</dbReference>
<dbReference type="GO" id="GO:0030968">
    <property type="term" value="P:endoplasmic reticulum unfolded protein response"/>
    <property type="evidence" value="ECO:0007669"/>
    <property type="project" value="TreeGrafter"/>
</dbReference>
<keyword evidence="1" id="KW-0677">Repeat</keyword>
<keyword evidence="4" id="KW-0472">Membrane</keyword>
<dbReference type="KEGG" id="mfre:EXE63_02520"/>
<dbReference type="RefSeq" id="WP_168140626.1">
    <property type="nucleotide sequence ID" value="NZ_CP038798.1"/>
</dbReference>
<dbReference type="AlphaFoldDB" id="A0A6H0S097"/>
<dbReference type="Pfam" id="PF13432">
    <property type="entry name" value="TPR_16"/>
    <property type="match status" value="2"/>
</dbReference>
<dbReference type="InterPro" id="IPR011990">
    <property type="entry name" value="TPR-like_helical_dom_sf"/>
</dbReference>
<accession>A0A6H0S097</accession>
<dbReference type="InterPro" id="IPR019734">
    <property type="entry name" value="TPR_rpt"/>
</dbReference>
<dbReference type="GO" id="GO:0035269">
    <property type="term" value="P:protein O-linked glycosylation via mannose"/>
    <property type="evidence" value="ECO:0007669"/>
    <property type="project" value="TreeGrafter"/>
</dbReference>
<name>A0A6H0S097_9MYCO</name>
<protein>
    <submittedName>
        <fullName evidence="5">Tetratricopeptide repeat protein</fullName>
    </submittedName>
</protein>